<sequence>MEVLHSKNYIYRDIKPENFMIGMPETEVAKIVHLIDFGTIKMFIEPTDNGPKHIQFRDGKQAIGTARYASCNAHFGYELSRRDDLESLAYMFLLFLKGNLPWSGLMANTAMEQFRKIGSMKQAMTPEQLFDGYPSEFADYLTHVRNLKFDETPDYETHRRNFFSLFEKLNLVDDGLFDWDTKSI</sequence>
<comment type="caution">
    <text evidence="3">The sequence shown here is derived from an EMBL/GenBank/DDBJ whole genome shotgun (WGS) entry which is preliminary data.</text>
</comment>
<protein>
    <recommendedName>
        <fullName evidence="1">non-specific serine/threonine protein kinase</fullName>
        <ecNumber evidence="1">2.7.11.1</ecNumber>
    </recommendedName>
</protein>
<dbReference type="Pfam" id="PF00069">
    <property type="entry name" value="Pkinase"/>
    <property type="match status" value="1"/>
</dbReference>
<gene>
    <name evidence="3" type="ORF">RDWZM_008856</name>
</gene>
<dbReference type="InterPro" id="IPR050235">
    <property type="entry name" value="CK1_Ser-Thr_kinase"/>
</dbReference>
<dbReference type="Proteomes" id="UP001142055">
    <property type="component" value="Chromosome 3"/>
</dbReference>
<dbReference type="OMA" id="RDHETHE"/>
<dbReference type="InterPro" id="IPR008271">
    <property type="entry name" value="Ser/Thr_kinase_AS"/>
</dbReference>
<name>A0A9Q0M2H0_BLOTA</name>
<dbReference type="GO" id="GO:0004674">
    <property type="term" value="F:protein serine/threonine kinase activity"/>
    <property type="evidence" value="ECO:0007669"/>
    <property type="project" value="UniProtKB-EC"/>
</dbReference>
<proteinExistence type="predicted"/>
<organism evidence="3 4">
    <name type="scientific">Blomia tropicalis</name>
    <name type="common">Mite</name>
    <dbReference type="NCBI Taxonomy" id="40697"/>
    <lineage>
        <taxon>Eukaryota</taxon>
        <taxon>Metazoa</taxon>
        <taxon>Ecdysozoa</taxon>
        <taxon>Arthropoda</taxon>
        <taxon>Chelicerata</taxon>
        <taxon>Arachnida</taxon>
        <taxon>Acari</taxon>
        <taxon>Acariformes</taxon>
        <taxon>Sarcoptiformes</taxon>
        <taxon>Astigmata</taxon>
        <taxon>Glycyphagoidea</taxon>
        <taxon>Echimyopodidae</taxon>
        <taxon>Blomia</taxon>
    </lineage>
</organism>
<evidence type="ECO:0000256" key="1">
    <source>
        <dbReference type="ARBA" id="ARBA00012513"/>
    </source>
</evidence>
<evidence type="ECO:0000259" key="2">
    <source>
        <dbReference type="PROSITE" id="PS50011"/>
    </source>
</evidence>
<dbReference type="Gene3D" id="1.10.510.10">
    <property type="entry name" value="Transferase(Phosphotransferase) domain 1"/>
    <property type="match status" value="1"/>
</dbReference>
<dbReference type="InterPro" id="IPR000719">
    <property type="entry name" value="Prot_kinase_dom"/>
</dbReference>
<evidence type="ECO:0000313" key="4">
    <source>
        <dbReference type="Proteomes" id="UP001142055"/>
    </source>
</evidence>
<dbReference type="AlphaFoldDB" id="A0A9Q0M2H0"/>
<dbReference type="PROSITE" id="PS00108">
    <property type="entry name" value="PROTEIN_KINASE_ST"/>
    <property type="match status" value="1"/>
</dbReference>
<dbReference type="PROSITE" id="PS50011">
    <property type="entry name" value="PROTEIN_KINASE_DOM"/>
    <property type="match status" value="1"/>
</dbReference>
<dbReference type="GO" id="GO:0005524">
    <property type="term" value="F:ATP binding"/>
    <property type="evidence" value="ECO:0007669"/>
    <property type="project" value="InterPro"/>
</dbReference>
<feature type="domain" description="Protein kinase" evidence="2">
    <location>
        <begin position="1"/>
        <end position="163"/>
    </location>
</feature>
<dbReference type="EC" id="2.7.11.1" evidence="1"/>
<dbReference type="InterPro" id="IPR011009">
    <property type="entry name" value="Kinase-like_dom_sf"/>
</dbReference>
<evidence type="ECO:0000313" key="3">
    <source>
        <dbReference type="EMBL" id="KAJ6217699.1"/>
    </source>
</evidence>
<reference evidence="3" key="1">
    <citation type="submission" date="2022-12" db="EMBL/GenBank/DDBJ databases">
        <title>Genome assemblies of Blomia tropicalis.</title>
        <authorList>
            <person name="Cui Y."/>
        </authorList>
    </citation>
    <scope>NUCLEOTIDE SEQUENCE</scope>
    <source>
        <tissue evidence="3">Adult mites</tissue>
    </source>
</reference>
<dbReference type="SUPFAM" id="SSF56112">
    <property type="entry name" value="Protein kinase-like (PK-like)"/>
    <property type="match status" value="1"/>
</dbReference>
<accession>A0A9Q0M2H0</accession>
<dbReference type="PANTHER" id="PTHR11909">
    <property type="entry name" value="CASEIN KINASE-RELATED"/>
    <property type="match status" value="1"/>
</dbReference>
<keyword evidence="4" id="KW-1185">Reference proteome</keyword>
<dbReference type="EMBL" id="JAPWDV010000003">
    <property type="protein sequence ID" value="KAJ6217699.1"/>
    <property type="molecule type" value="Genomic_DNA"/>
</dbReference>